<name>A0A1K1X6K2_9GAMM</name>
<organism evidence="1 2">
    <name type="scientific">Marinospirillum alkaliphilum DSM 21637</name>
    <dbReference type="NCBI Taxonomy" id="1122209"/>
    <lineage>
        <taxon>Bacteria</taxon>
        <taxon>Pseudomonadati</taxon>
        <taxon>Pseudomonadota</taxon>
        <taxon>Gammaproteobacteria</taxon>
        <taxon>Oceanospirillales</taxon>
        <taxon>Oceanospirillaceae</taxon>
        <taxon>Marinospirillum</taxon>
    </lineage>
</organism>
<proteinExistence type="predicted"/>
<accession>A0A1K1X6K2</accession>
<keyword evidence="2" id="KW-1185">Reference proteome</keyword>
<evidence type="ECO:0008006" key="3">
    <source>
        <dbReference type="Google" id="ProtNLM"/>
    </source>
</evidence>
<sequence>MTIYNIYCDESRHTSDPSQPYIVIGALQCPREEKRRIVSRLHGLMTKHGIKTEFGWKKASPNKAEFYLSLIQLFAEEQCLSFRCVVVDRRQLDHEQWNNGDKELGFYKLYYQLLVHWLQPGDTYHIYLDWQQNAASGRFEELRQILAHKLMGRAKIACLEPVESHNQPLIQLADLLMGAVGYDWNDMQSRSNASVFKVQYAGHLAKAVGKSGLRFTTPRTERKFNIFNWQGR</sequence>
<protein>
    <recommendedName>
        <fullName evidence="3">DUF3800 domain-containing protein</fullName>
    </recommendedName>
</protein>
<dbReference type="EMBL" id="FPJW01000005">
    <property type="protein sequence ID" value="SFX44804.1"/>
    <property type="molecule type" value="Genomic_DNA"/>
</dbReference>
<dbReference type="STRING" id="1122209.SAMN02745752_01723"/>
<dbReference type="Proteomes" id="UP000182350">
    <property type="component" value="Unassembled WGS sequence"/>
</dbReference>
<dbReference type="AlphaFoldDB" id="A0A1K1X6K2"/>
<reference evidence="1 2" key="1">
    <citation type="submission" date="2016-11" db="EMBL/GenBank/DDBJ databases">
        <authorList>
            <person name="Jaros S."/>
            <person name="Januszkiewicz K."/>
            <person name="Wedrychowicz H."/>
        </authorList>
    </citation>
    <scope>NUCLEOTIDE SEQUENCE [LARGE SCALE GENOMIC DNA]</scope>
    <source>
        <strain evidence="1 2">DSM 21637</strain>
    </source>
</reference>
<dbReference type="InterPro" id="IPR024524">
    <property type="entry name" value="DUF3800"/>
</dbReference>
<dbReference type="OrthoDB" id="9799211at2"/>
<evidence type="ECO:0000313" key="1">
    <source>
        <dbReference type="EMBL" id="SFX44804.1"/>
    </source>
</evidence>
<gene>
    <name evidence="1" type="ORF">SAMN02745752_01723</name>
</gene>
<dbReference type="RefSeq" id="WP_072325958.1">
    <property type="nucleotide sequence ID" value="NZ_FPJW01000005.1"/>
</dbReference>
<dbReference type="Pfam" id="PF12686">
    <property type="entry name" value="DUF3800"/>
    <property type="match status" value="1"/>
</dbReference>
<evidence type="ECO:0000313" key="2">
    <source>
        <dbReference type="Proteomes" id="UP000182350"/>
    </source>
</evidence>